<proteinExistence type="predicted"/>
<accession>A0ACA9YG28</accession>
<keyword evidence="2" id="KW-1185">Reference proteome</keyword>
<evidence type="ECO:0000313" key="2">
    <source>
        <dbReference type="Proteomes" id="UP001152531"/>
    </source>
</evidence>
<dbReference type="Proteomes" id="UP001152531">
    <property type="component" value="Unassembled WGS sequence"/>
</dbReference>
<organism evidence="1 2">
    <name type="scientific">[Candida] jaroonii</name>
    <dbReference type="NCBI Taxonomy" id="467808"/>
    <lineage>
        <taxon>Eukaryota</taxon>
        <taxon>Fungi</taxon>
        <taxon>Dikarya</taxon>
        <taxon>Ascomycota</taxon>
        <taxon>Saccharomycotina</taxon>
        <taxon>Pichiomycetes</taxon>
        <taxon>Debaryomycetaceae</taxon>
        <taxon>Yamadazyma</taxon>
    </lineage>
</organism>
<dbReference type="EMBL" id="CALSDN010000022">
    <property type="protein sequence ID" value="CAH6723894.1"/>
    <property type="molecule type" value="Genomic_DNA"/>
</dbReference>
<evidence type="ECO:0000313" key="1">
    <source>
        <dbReference type="EMBL" id="CAH6723894.1"/>
    </source>
</evidence>
<gene>
    <name evidence="1" type="ORF">CLIB1444_22S00628</name>
</gene>
<protein>
    <submittedName>
        <fullName evidence="1">Antiviral protein Ski8p</fullName>
    </submittedName>
</protein>
<reference evidence="1" key="1">
    <citation type="submission" date="2022-06" db="EMBL/GenBank/DDBJ databases">
        <authorList>
            <person name="Legras J.-L."/>
            <person name="Devillers H."/>
            <person name="Grondin C."/>
        </authorList>
    </citation>
    <scope>NUCLEOTIDE SEQUENCE</scope>
    <source>
        <strain evidence="1">CLIB 1444</strain>
    </source>
</reference>
<sequence length="373" mass="41127">MGKQYISTNVVGDSHSSDLLDLSISDKYTITVSGDGYSKFWDNKMEEVDDPKEHVVSKMVDGSGIHHVNIFENIIPDSHVKVVVVGYGCFNGTIKIQSFINDDITTLTEVTEFKGTYWCPIFYKDPESEQDLLITTSITGEITLWNMTISPNGKDIEFTEFNKLIPTESNFPISIDVSIDKKLSIGYTNGDVMLYHLLDLKAIYTFHSTDLISGTSNSVPRVVKFSPGGSILVVARDNQNAGSINLYDVKYGENIGALTKPSHSTNTTIGGFAHDGWIMGLSFDDEGKFLASCGFDKCIRIWNLENKEREATINLSLTDFQDFNADEHDSSIASGVQFIKKGIRGGLGGGSNNGLCVISFDRGIRWYREAGGI</sequence>
<comment type="caution">
    <text evidence="1">The sequence shown here is derived from an EMBL/GenBank/DDBJ whole genome shotgun (WGS) entry which is preliminary data.</text>
</comment>
<name>A0ACA9YG28_9ASCO</name>